<sequence>MSRKMLIRQTMVKGEHSRGVFKGSPVSLSIAEAIMDCKYVNAVSLYRLEAILEYEDIEDNGLDILLQANIEAEQIIHNMNH</sequence>
<protein>
    <submittedName>
        <fullName evidence="1">Uncharacterized protein</fullName>
    </submittedName>
</protein>
<reference evidence="1 2" key="1">
    <citation type="submission" date="2018-08" db="EMBL/GenBank/DDBJ databases">
        <title>A genome reference for cultivated species of the human gut microbiota.</title>
        <authorList>
            <person name="Zou Y."/>
            <person name="Xue W."/>
            <person name="Luo G."/>
        </authorList>
    </citation>
    <scope>NUCLEOTIDE SEQUENCE [LARGE SCALE GENOMIC DNA]</scope>
    <source>
        <strain evidence="1 2">AF18-16LB</strain>
    </source>
</reference>
<dbReference type="RefSeq" id="WP_118004936.1">
    <property type="nucleotide sequence ID" value="NZ_QRXF01000046.1"/>
</dbReference>
<accession>A0A412Q1E7</accession>
<organism evidence="1 2">
    <name type="scientific">Agathobacter rectalis</name>
    <dbReference type="NCBI Taxonomy" id="39491"/>
    <lineage>
        <taxon>Bacteria</taxon>
        <taxon>Bacillati</taxon>
        <taxon>Bacillota</taxon>
        <taxon>Clostridia</taxon>
        <taxon>Lachnospirales</taxon>
        <taxon>Lachnospiraceae</taxon>
        <taxon>Agathobacter</taxon>
    </lineage>
</organism>
<dbReference type="EMBL" id="QRXG01000026">
    <property type="protein sequence ID" value="RGT79516.1"/>
    <property type="molecule type" value="Genomic_DNA"/>
</dbReference>
<evidence type="ECO:0000313" key="1">
    <source>
        <dbReference type="EMBL" id="RGT79516.1"/>
    </source>
</evidence>
<name>A0A412Q1E7_9FIRM</name>
<evidence type="ECO:0000313" key="2">
    <source>
        <dbReference type="Proteomes" id="UP000284296"/>
    </source>
</evidence>
<dbReference type="AlphaFoldDB" id="A0A412Q1E7"/>
<dbReference type="Proteomes" id="UP000284296">
    <property type="component" value="Unassembled WGS sequence"/>
</dbReference>
<proteinExistence type="predicted"/>
<gene>
    <name evidence="1" type="ORF">DWX06_12530</name>
</gene>
<comment type="caution">
    <text evidence="1">The sequence shown here is derived from an EMBL/GenBank/DDBJ whole genome shotgun (WGS) entry which is preliminary data.</text>
</comment>